<gene>
    <name evidence="2" type="ORF">GA0070213_10467</name>
</gene>
<feature type="region of interest" description="Disordered" evidence="1">
    <location>
        <begin position="132"/>
        <end position="154"/>
    </location>
</feature>
<proteinExistence type="predicted"/>
<dbReference type="STRING" id="745366.GA0070213_10467"/>
<dbReference type="AlphaFoldDB" id="A0A1C5HVD4"/>
<keyword evidence="3" id="KW-1185">Reference proteome</keyword>
<evidence type="ECO:0000313" key="3">
    <source>
        <dbReference type="Proteomes" id="UP000199360"/>
    </source>
</evidence>
<protein>
    <submittedName>
        <fullName evidence="2">Uncharacterized protein</fullName>
    </submittedName>
</protein>
<dbReference type="Proteomes" id="UP000199360">
    <property type="component" value="Unassembled WGS sequence"/>
</dbReference>
<name>A0A1C5HVD4_9ACTN</name>
<accession>A0A1C5HVD4</accession>
<organism evidence="2 3">
    <name type="scientific">Micromonospora humi</name>
    <dbReference type="NCBI Taxonomy" id="745366"/>
    <lineage>
        <taxon>Bacteria</taxon>
        <taxon>Bacillati</taxon>
        <taxon>Actinomycetota</taxon>
        <taxon>Actinomycetes</taxon>
        <taxon>Micromonosporales</taxon>
        <taxon>Micromonosporaceae</taxon>
        <taxon>Micromonospora</taxon>
    </lineage>
</organism>
<evidence type="ECO:0000313" key="2">
    <source>
        <dbReference type="EMBL" id="SCG49922.1"/>
    </source>
</evidence>
<dbReference type="EMBL" id="FMDM01000004">
    <property type="protein sequence ID" value="SCG49922.1"/>
    <property type="molecule type" value="Genomic_DNA"/>
</dbReference>
<reference evidence="3" key="1">
    <citation type="submission" date="2016-06" db="EMBL/GenBank/DDBJ databases">
        <authorList>
            <person name="Varghese N."/>
            <person name="Submissions Spin"/>
        </authorList>
    </citation>
    <scope>NUCLEOTIDE SEQUENCE [LARGE SCALE GENOMIC DNA]</scope>
    <source>
        <strain evidence="3">DSM 45647</strain>
    </source>
</reference>
<sequence length="154" mass="16894">MTEAADGLSLAGYYDYYDTPVKVVPTAEGGLTAWRLDRGTGGWQAANDMIDEIVFAMGGEIFVRSADRFVQRVEEERGLSLKGDGPVYALYETVRAIEEQAIAERRAYTPEEAALVRGIRRRTFVMFEEQLRQAGDPGADPTIASAPGGDPERS</sequence>
<evidence type="ECO:0000256" key="1">
    <source>
        <dbReference type="SAM" id="MobiDB-lite"/>
    </source>
</evidence>
<dbReference type="OrthoDB" id="4564732at2"/>
<dbReference type="RefSeq" id="WP_091060377.1">
    <property type="nucleotide sequence ID" value="NZ_FMDM01000004.1"/>
</dbReference>